<evidence type="ECO:0000313" key="3">
    <source>
        <dbReference type="Proteomes" id="UP000187313"/>
    </source>
</evidence>
<name>A0ABX3HDS0_9BACL</name>
<protein>
    <recommendedName>
        <fullName evidence="4">Peptidase M56</fullName>
    </recommendedName>
</protein>
<evidence type="ECO:0000256" key="1">
    <source>
        <dbReference type="SAM" id="Phobius"/>
    </source>
</evidence>
<sequence length="176" mass="19832">MKTSTYKRWWLGVLIIAAIALVSTGIGMLVKPSGLSTYTSKEYKVTLKYPSEWEVNPEYAERYQGNDGFFQLSAISGEGLSIDEVANKDAFHQLKPYGSDPQIIELTLEGSKAEEKARLIVPSADQEEEWNHQAAIILKYPEVLKIGDSLFNYFILWADIKHVEDIGQTVRFTGKP</sequence>
<keyword evidence="1" id="KW-1133">Transmembrane helix</keyword>
<gene>
    <name evidence="2" type="ORF">BSK51_24170</name>
</gene>
<organism evidence="2 3">
    <name type="scientific">Paenibacillus odorifer</name>
    <dbReference type="NCBI Taxonomy" id="189426"/>
    <lineage>
        <taxon>Bacteria</taxon>
        <taxon>Bacillati</taxon>
        <taxon>Bacillota</taxon>
        <taxon>Bacilli</taxon>
        <taxon>Bacillales</taxon>
        <taxon>Paenibacillaceae</taxon>
        <taxon>Paenibacillus</taxon>
    </lineage>
</organism>
<keyword evidence="3" id="KW-1185">Reference proteome</keyword>
<keyword evidence="1" id="KW-0812">Transmembrane</keyword>
<evidence type="ECO:0000313" key="2">
    <source>
        <dbReference type="EMBL" id="OMD47667.1"/>
    </source>
</evidence>
<dbReference type="RefSeq" id="WP_076300516.1">
    <property type="nucleotide sequence ID" value="NZ_MPTD01000018.1"/>
</dbReference>
<reference evidence="2 3" key="1">
    <citation type="submission" date="2016-10" db="EMBL/GenBank/DDBJ databases">
        <title>Paenibacillus species isolates.</title>
        <authorList>
            <person name="Beno S.M."/>
        </authorList>
    </citation>
    <scope>NUCLEOTIDE SEQUENCE [LARGE SCALE GENOMIC DNA]</scope>
    <source>
        <strain evidence="2 3">FSL R5-0923</strain>
    </source>
</reference>
<feature type="transmembrane region" description="Helical" evidence="1">
    <location>
        <begin position="9"/>
        <end position="30"/>
    </location>
</feature>
<dbReference type="EMBL" id="MPTD01000018">
    <property type="protein sequence ID" value="OMD47667.1"/>
    <property type="molecule type" value="Genomic_DNA"/>
</dbReference>
<proteinExistence type="predicted"/>
<evidence type="ECO:0008006" key="4">
    <source>
        <dbReference type="Google" id="ProtNLM"/>
    </source>
</evidence>
<accession>A0ABX3HDS0</accession>
<keyword evidence="1" id="KW-0472">Membrane</keyword>
<comment type="caution">
    <text evidence="2">The sequence shown here is derived from an EMBL/GenBank/DDBJ whole genome shotgun (WGS) entry which is preliminary data.</text>
</comment>
<dbReference type="Proteomes" id="UP000187313">
    <property type="component" value="Unassembled WGS sequence"/>
</dbReference>